<dbReference type="EMBL" id="BAABJK010000004">
    <property type="protein sequence ID" value="GAA4964524.1"/>
    <property type="molecule type" value="Genomic_DNA"/>
</dbReference>
<keyword evidence="2" id="KW-1185">Reference proteome</keyword>
<name>A0ABP9H991_9FLAO</name>
<evidence type="ECO:0000313" key="1">
    <source>
        <dbReference type="EMBL" id="GAA4964524.1"/>
    </source>
</evidence>
<sequence length="312" mass="36077">MNKKDFTYILQHPQGISHQQTETVKSIIDEFPYFQSARAVYLKGLKDQGSFKYNQELKTTAAYTTDRSILFDFITSENFVQNEISQFIKQNIAHLKDIDVDVEDVSVNKSVTIDNDLRQQIKDTSGVLDPKLFLPKEERPKKPFVLDESESIEIIATELETKEASAEEILNLGKPLQFDKRETHSFNEWLKLTRFKPIKREENKSEPKTETKVASISDKEKAKKFELIDKFITENPKISPLKSTVTKGNLAKAQLIQPEALMTETLARIYVEQKNYKKAIQSYKILSLKYPEKSSFFANQIKAIEQLQEQNK</sequence>
<dbReference type="Proteomes" id="UP001501692">
    <property type="component" value="Unassembled WGS sequence"/>
</dbReference>
<evidence type="ECO:0000313" key="2">
    <source>
        <dbReference type="Proteomes" id="UP001501692"/>
    </source>
</evidence>
<accession>A0ABP9H991</accession>
<protein>
    <submittedName>
        <fullName evidence="1">Tetratricopeptide repeat protein</fullName>
    </submittedName>
</protein>
<organism evidence="1 2">
    <name type="scientific">Algibacter aquimarinus</name>
    <dbReference type="NCBI Taxonomy" id="1136748"/>
    <lineage>
        <taxon>Bacteria</taxon>
        <taxon>Pseudomonadati</taxon>
        <taxon>Bacteroidota</taxon>
        <taxon>Flavobacteriia</taxon>
        <taxon>Flavobacteriales</taxon>
        <taxon>Flavobacteriaceae</taxon>
        <taxon>Algibacter</taxon>
    </lineage>
</organism>
<dbReference type="RefSeq" id="WP_345165667.1">
    <property type="nucleotide sequence ID" value="NZ_BAABJK010000004.1"/>
</dbReference>
<comment type="caution">
    <text evidence="1">The sequence shown here is derived from an EMBL/GenBank/DDBJ whole genome shotgun (WGS) entry which is preliminary data.</text>
</comment>
<proteinExistence type="predicted"/>
<reference evidence="2" key="1">
    <citation type="journal article" date="2019" name="Int. J. Syst. Evol. Microbiol.">
        <title>The Global Catalogue of Microorganisms (GCM) 10K type strain sequencing project: providing services to taxonomists for standard genome sequencing and annotation.</title>
        <authorList>
            <consortium name="The Broad Institute Genomics Platform"/>
            <consortium name="The Broad Institute Genome Sequencing Center for Infectious Disease"/>
            <person name="Wu L."/>
            <person name="Ma J."/>
        </authorList>
    </citation>
    <scope>NUCLEOTIDE SEQUENCE [LARGE SCALE GENOMIC DNA]</scope>
    <source>
        <strain evidence="2">JCM 18287</strain>
    </source>
</reference>
<gene>
    <name evidence="1" type="ORF">GCM10023315_11700</name>
</gene>